<evidence type="ECO:0000256" key="2">
    <source>
        <dbReference type="SAM" id="Phobius"/>
    </source>
</evidence>
<evidence type="ECO:0000313" key="3">
    <source>
        <dbReference type="EMBL" id="CAB4220735.1"/>
    </source>
</evidence>
<reference evidence="3" key="1">
    <citation type="submission" date="2020-05" db="EMBL/GenBank/DDBJ databases">
        <authorList>
            <person name="Chiriac C."/>
            <person name="Salcher M."/>
            <person name="Ghai R."/>
            <person name="Kavagutti S V."/>
        </authorList>
    </citation>
    <scope>NUCLEOTIDE SEQUENCE</scope>
</reference>
<organism evidence="3">
    <name type="scientific">uncultured Caudovirales phage</name>
    <dbReference type="NCBI Taxonomy" id="2100421"/>
    <lineage>
        <taxon>Viruses</taxon>
        <taxon>Duplodnaviria</taxon>
        <taxon>Heunggongvirae</taxon>
        <taxon>Uroviricota</taxon>
        <taxon>Caudoviricetes</taxon>
        <taxon>Peduoviridae</taxon>
        <taxon>Maltschvirus</taxon>
        <taxon>Maltschvirus maltsch</taxon>
    </lineage>
</organism>
<keyword evidence="2" id="KW-1133">Transmembrane helix</keyword>
<proteinExistence type="predicted"/>
<sequence length="155" mass="16941">MIPNPWVILGAICVAVSVYFYGHHKGWDERDAEMQAEIAVKNEESRVKEQELAKQLNDQSSKLLEANNAITEKQSSLDRAIRAGRVRLPSTSCVQTNGNPPVASGNSNQAASESDTETLRLIAQIAADGDKAINQLNACIDAYQAVMEKVNDSKR</sequence>
<gene>
    <name evidence="3" type="ORF">UFOVP1626_22</name>
</gene>
<keyword evidence="2" id="KW-0812">Transmembrane</keyword>
<protein>
    <recommendedName>
        <fullName evidence="4">Spanin, inner membrane subunit</fullName>
    </recommendedName>
</protein>
<evidence type="ECO:0000256" key="1">
    <source>
        <dbReference type="SAM" id="MobiDB-lite"/>
    </source>
</evidence>
<keyword evidence="2" id="KW-0472">Membrane</keyword>
<feature type="compositionally biased region" description="Polar residues" evidence="1">
    <location>
        <begin position="91"/>
        <end position="113"/>
    </location>
</feature>
<feature type="region of interest" description="Disordered" evidence="1">
    <location>
        <begin position="91"/>
        <end position="115"/>
    </location>
</feature>
<dbReference type="EMBL" id="LR797493">
    <property type="protein sequence ID" value="CAB4220735.1"/>
    <property type="molecule type" value="Genomic_DNA"/>
</dbReference>
<name>A0A6J5SZ93_9CAUD</name>
<accession>A0A6J5SZ93</accession>
<feature type="transmembrane region" description="Helical" evidence="2">
    <location>
        <begin position="6"/>
        <end position="22"/>
    </location>
</feature>
<evidence type="ECO:0008006" key="4">
    <source>
        <dbReference type="Google" id="ProtNLM"/>
    </source>
</evidence>